<dbReference type="Pfam" id="PF02182">
    <property type="entry name" value="SAD_SRA"/>
    <property type="match status" value="1"/>
</dbReference>
<sequence length="291" mass="33460">MVSSCPNPVKDRSFPKPKQARHVGKKVQHVKGHSQEICCKKVCTFTQEWYDIRRDIGEALKCYRRLRLVKGLRDKVSNNHGMSPERGKCSGLALHKRVASLLKRLGKWVNTTKQIGCVAGVEIGDEFHWRGELCIVGLHSEFQRGIDCIASLNGRTWATSIVDSGRYDSATTSRVSPNEFTYCGEGENPIFGGKKKAKVKDQKLVGGNLALMNNMVDRKPVRVIRKYNHIGNANDSGYKFVYEGLYRVTKYWKEIRGDSGTYVYKFNLVKMEDHQQYDSEWKKKYVWHRRH</sequence>
<proteinExistence type="predicted"/>
<comment type="subcellular location">
    <subcellularLocation>
        <location evidence="1">Chromosome</location>
        <location evidence="1">Centromere</location>
    </subcellularLocation>
    <subcellularLocation>
        <location evidence="3">Nucleus</location>
    </subcellularLocation>
</comment>
<dbReference type="EMBL" id="BSYR01000022">
    <property type="protein sequence ID" value="GMI87954.1"/>
    <property type="molecule type" value="Genomic_DNA"/>
</dbReference>
<evidence type="ECO:0000256" key="1">
    <source>
        <dbReference type="ARBA" id="ARBA00004584"/>
    </source>
</evidence>
<evidence type="ECO:0000259" key="5">
    <source>
        <dbReference type="PROSITE" id="PS51015"/>
    </source>
</evidence>
<dbReference type="InterPro" id="IPR003105">
    <property type="entry name" value="SRA_YDG"/>
</dbReference>
<dbReference type="SMART" id="SM00466">
    <property type="entry name" value="SRA"/>
    <property type="match status" value="1"/>
</dbReference>
<dbReference type="InterPro" id="IPR036987">
    <property type="entry name" value="SRA-YDG_sf"/>
</dbReference>
<dbReference type="PANTHER" id="PTHR45660">
    <property type="entry name" value="HISTONE-LYSINE N-METHYLTRANSFERASE SETMAR"/>
    <property type="match status" value="1"/>
</dbReference>
<dbReference type="InterPro" id="IPR015947">
    <property type="entry name" value="PUA-like_sf"/>
</dbReference>
<dbReference type="Gene3D" id="2.30.280.10">
    <property type="entry name" value="SRA-YDG"/>
    <property type="match status" value="1"/>
</dbReference>
<keyword evidence="2 3" id="KW-0539">Nucleus</keyword>
<keyword evidence="7" id="KW-1185">Reference proteome</keyword>
<comment type="caution">
    <text evidence="6">The sequence shown here is derived from an EMBL/GenBank/DDBJ whole genome shotgun (WGS) entry which is preliminary data.</text>
</comment>
<reference evidence="6" key="1">
    <citation type="submission" date="2023-05" db="EMBL/GenBank/DDBJ databases">
        <title>Genome and transcriptome analyses reveal genes involved in the formation of fine ridges on petal epidermal cells in Hibiscus trionum.</title>
        <authorList>
            <person name="Koshimizu S."/>
            <person name="Masuda S."/>
            <person name="Ishii T."/>
            <person name="Shirasu K."/>
            <person name="Hoshino A."/>
            <person name="Arita M."/>
        </authorList>
    </citation>
    <scope>NUCLEOTIDE SEQUENCE</scope>
    <source>
        <strain evidence="6">Hamamatsu line</strain>
    </source>
</reference>
<dbReference type="OrthoDB" id="5792673at2759"/>
<evidence type="ECO:0000256" key="2">
    <source>
        <dbReference type="ARBA" id="ARBA00023242"/>
    </source>
</evidence>
<protein>
    <recommendedName>
        <fullName evidence="5">YDG domain-containing protein</fullName>
    </recommendedName>
</protein>
<evidence type="ECO:0000313" key="7">
    <source>
        <dbReference type="Proteomes" id="UP001165190"/>
    </source>
</evidence>
<dbReference type="SUPFAM" id="SSF88697">
    <property type="entry name" value="PUA domain-like"/>
    <property type="match status" value="1"/>
</dbReference>
<accession>A0A9W7I263</accession>
<dbReference type="GO" id="GO:0005634">
    <property type="term" value="C:nucleus"/>
    <property type="evidence" value="ECO:0007669"/>
    <property type="project" value="UniProtKB-SubCell"/>
</dbReference>
<feature type="region of interest" description="Disordered" evidence="4">
    <location>
        <begin position="1"/>
        <end position="23"/>
    </location>
</feature>
<dbReference type="Proteomes" id="UP001165190">
    <property type="component" value="Unassembled WGS sequence"/>
</dbReference>
<dbReference type="GO" id="GO:0000775">
    <property type="term" value="C:chromosome, centromeric region"/>
    <property type="evidence" value="ECO:0007669"/>
    <property type="project" value="UniProtKB-SubCell"/>
</dbReference>
<name>A0A9W7I263_HIBTR</name>
<feature type="domain" description="YDG" evidence="5">
    <location>
        <begin position="116"/>
        <end position="270"/>
    </location>
</feature>
<dbReference type="InterPro" id="IPR051357">
    <property type="entry name" value="H3K9_HMTase_SUVAR3-9"/>
</dbReference>
<dbReference type="PANTHER" id="PTHR45660:SF55">
    <property type="entry name" value="HISTONE-LYSINE N-METHYLTRANSFERASE, H3 LYSINE-9 SPECIFIC SUVH5-LIKE"/>
    <property type="match status" value="1"/>
</dbReference>
<dbReference type="GO" id="GO:0042054">
    <property type="term" value="F:histone methyltransferase activity"/>
    <property type="evidence" value="ECO:0007669"/>
    <property type="project" value="TreeGrafter"/>
</dbReference>
<evidence type="ECO:0000256" key="4">
    <source>
        <dbReference type="SAM" id="MobiDB-lite"/>
    </source>
</evidence>
<dbReference type="PROSITE" id="PS51015">
    <property type="entry name" value="YDG"/>
    <property type="match status" value="1"/>
</dbReference>
<dbReference type="AlphaFoldDB" id="A0A9W7I263"/>
<organism evidence="6 7">
    <name type="scientific">Hibiscus trionum</name>
    <name type="common">Flower of an hour</name>
    <dbReference type="NCBI Taxonomy" id="183268"/>
    <lineage>
        <taxon>Eukaryota</taxon>
        <taxon>Viridiplantae</taxon>
        <taxon>Streptophyta</taxon>
        <taxon>Embryophyta</taxon>
        <taxon>Tracheophyta</taxon>
        <taxon>Spermatophyta</taxon>
        <taxon>Magnoliopsida</taxon>
        <taxon>eudicotyledons</taxon>
        <taxon>Gunneridae</taxon>
        <taxon>Pentapetalae</taxon>
        <taxon>rosids</taxon>
        <taxon>malvids</taxon>
        <taxon>Malvales</taxon>
        <taxon>Malvaceae</taxon>
        <taxon>Malvoideae</taxon>
        <taxon>Hibiscus</taxon>
    </lineage>
</organism>
<evidence type="ECO:0000256" key="3">
    <source>
        <dbReference type="PROSITE-ProRule" id="PRU00358"/>
    </source>
</evidence>
<gene>
    <name evidence="6" type="ORF">HRI_002464700</name>
</gene>
<evidence type="ECO:0000313" key="6">
    <source>
        <dbReference type="EMBL" id="GMI87954.1"/>
    </source>
</evidence>
<dbReference type="GO" id="GO:0003690">
    <property type="term" value="F:double-stranded DNA binding"/>
    <property type="evidence" value="ECO:0007669"/>
    <property type="project" value="TreeGrafter"/>
</dbReference>